<dbReference type="AlphaFoldDB" id="A0A0W0ST11"/>
<dbReference type="CDD" id="cd01012">
    <property type="entry name" value="YcaC_related"/>
    <property type="match status" value="1"/>
</dbReference>
<dbReference type="PANTHER" id="PTHR14119">
    <property type="entry name" value="HYDROLASE"/>
    <property type="match status" value="1"/>
</dbReference>
<dbReference type="EMBL" id="LNXV01000004">
    <property type="protein sequence ID" value="KTC86488.1"/>
    <property type="molecule type" value="Genomic_DNA"/>
</dbReference>
<feature type="domain" description="Isochorismatase-like" evidence="1">
    <location>
        <begin position="8"/>
        <end position="157"/>
    </location>
</feature>
<dbReference type="Pfam" id="PF00857">
    <property type="entry name" value="Isochorismatase"/>
    <property type="match status" value="1"/>
</dbReference>
<organism evidence="2 3">
    <name type="scientific">Legionella brunensis</name>
    <dbReference type="NCBI Taxonomy" id="29422"/>
    <lineage>
        <taxon>Bacteria</taxon>
        <taxon>Pseudomonadati</taxon>
        <taxon>Pseudomonadota</taxon>
        <taxon>Gammaproteobacteria</taxon>
        <taxon>Legionellales</taxon>
        <taxon>Legionellaceae</taxon>
        <taxon>Legionella</taxon>
    </lineage>
</organism>
<dbReference type="InterPro" id="IPR036380">
    <property type="entry name" value="Isochorismatase-like_sf"/>
</dbReference>
<dbReference type="PATRIC" id="fig|29422.6.peg.449"/>
<proteinExistence type="predicted"/>
<dbReference type="PANTHER" id="PTHR14119:SF3">
    <property type="entry name" value="ISOCHORISMATASE DOMAIN-CONTAINING PROTEIN 2"/>
    <property type="match status" value="1"/>
</dbReference>
<dbReference type="SUPFAM" id="SSF52499">
    <property type="entry name" value="Isochorismatase-like hydrolases"/>
    <property type="match status" value="1"/>
</dbReference>
<dbReference type="RefSeq" id="WP_058440538.1">
    <property type="nucleotide sequence ID" value="NZ_CAAAHU010000015.1"/>
</dbReference>
<dbReference type="InterPro" id="IPR050993">
    <property type="entry name" value="Isochorismatase_domain"/>
</dbReference>
<dbReference type="OrthoDB" id="9796958at2"/>
<comment type="caution">
    <text evidence="2">The sequence shown here is derived from an EMBL/GenBank/DDBJ whole genome shotgun (WGS) entry which is preliminary data.</text>
</comment>
<name>A0A0W0ST11_9GAMM</name>
<accession>A0A0W0ST11</accession>
<reference evidence="2 3" key="1">
    <citation type="submission" date="2015-11" db="EMBL/GenBank/DDBJ databases">
        <title>Genomic analysis of 38 Legionella species identifies large and diverse effector repertoires.</title>
        <authorList>
            <person name="Burstein D."/>
            <person name="Amaro F."/>
            <person name="Zusman T."/>
            <person name="Lifshitz Z."/>
            <person name="Cohen O."/>
            <person name="Gilbert J.A."/>
            <person name="Pupko T."/>
            <person name="Shuman H.A."/>
            <person name="Segal G."/>
        </authorList>
    </citation>
    <scope>NUCLEOTIDE SEQUENCE [LARGE SCALE GENOMIC DNA]</scope>
    <source>
        <strain evidence="2 3">ATCC 43878</strain>
    </source>
</reference>
<gene>
    <name evidence="2" type="ORF">Lbru_0429</name>
</gene>
<evidence type="ECO:0000313" key="3">
    <source>
        <dbReference type="Proteomes" id="UP000054742"/>
    </source>
</evidence>
<sequence length="181" mass="20481">MLLEKVSSCLLLIDVQEKLAPHVRDSERLLNRCHWLIRLATELQVPLLVSEQYPKGLGGTIEPLKTVVAPYQCIGKVHFSCFREPVFKQNLENLKKKQLVLIGIETHVCVLQTAIDLQEAGYDVFVVVDAVSSRSELDYKYGLKRMKQAGIQLITSEMVFFEWVGQAGTAEFKALSKAYLQ</sequence>
<dbReference type="Proteomes" id="UP000054742">
    <property type="component" value="Unassembled WGS sequence"/>
</dbReference>
<dbReference type="STRING" id="29422.Lbru_0429"/>
<evidence type="ECO:0000313" key="2">
    <source>
        <dbReference type="EMBL" id="KTC86488.1"/>
    </source>
</evidence>
<keyword evidence="3" id="KW-1185">Reference proteome</keyword>
<keyword evidence="2" id="KW-0378">Hydrolase</keyword>
<protein>
    <submittedName>
        <fullName evidence="2">YcaC related amidohydrolase</fullName>
    </submittedName>
</protein>
<evidence type="ECO:0000259" key="1">
    <source>
        <dbReference type="Pfam" id="PF00857"/>
    </source>
</evidence>
<dbReference type="GO" id="GO:0016787">
    <property type="term" value="F:hydrolase activity"/>
    <property type="evidence" value="ECO:0007669"/>
    <property type="project" value="UniProtKB-KW"/>
</dbReference>
<dbReference type="Gene3D" id="3.40.50.850">
    <property type="entry name" value="Isochorismatase-like"/>
    <property type="match status" value="1"/>
</dbReference>
<dbReference type="InterPro" id="IPR000868">
    <property type="entry name" value="Isochorismatase-like_dom"/>
</dbReference>